<comment type="caution">
    <text evidence="1">The sequence shown here is derived from an EMBL/GenBank/DDBJ whole genome shotgun (WGS) entry which is preliminary data.</text>
</comment>
<dbReference type="EMBL" id="CM056813">
    <property type="protein sequence ID" value="KAJ8641109.1"/>
    <property type="molecule type" value="Genomic_DNA"/>
</dbReference>
<reference evidence="1 2" key="1">
    <citation type="journal article" date="2022" name="Hortic Res">
        <title>A haplotype resolved chromosomal level avocado genome allows analysis of novel avocado genes.</title>
        <authorList>
            <person name="Nath O."/>
            <person name="Fletcher S.J."/>
            <person name="Hayward A."/>
            <person name="Shaw L.M."/>
            <person name="Masouleh A.K."/>
            <person name="Furtado A."/>
            <person name="Henry R.J."/>
            <person name="Mitter N."/>
        </authorList>
    </citation>
    <scope>NUCLEOTIDE SEQUENCE [LARGE SCALE GENOMIC DNA]</scope>
    <source>
        <strain evidence="2">cv. Hass</strain>
    </source>
</reference>
<accession>A0ACC2M615</accession>
<sequence length="611" mass="66092">MITGKAIYDVLTAIVPLYVAMILGYGSVKWWKIFTPDQCSGINRFVAVFAVPVLSFHFISSNDPYTMNFGFIAADTLQKLVILILLFLWQAFLGGSGDWAITLFSLSTLPNTLVVGIPLLKSMYGDFSASLMVQVVVLQSVVWYTLLIILFEYRGGRALISEQFPNTAASIASLHVEPEVSSLSRREPLEVDAEISEDGSLHVVVKRFSSPTENRRASDLSGVEIYSVQSSRLSTLDQMDDLDKFPSRMVSPRCEGNWSGKVCYMRSASASASASSTWNLEEEIMGKGRSGNGKEGGRNISSEVLGGSGGVGCLNEVVYDGLGSGGRRKEEGGDEGFHMFVWSSTASPVSHAVSRAASSIDFEVSNACKALVPQGIGASTGHGRFHESIGHSTPITKSRADREIEIEDGRQIPRKLSRMESNFLGQKTIDAPQGENMNGVPPQMPPASVMTRLILIMVWRKLIRNPNTYASVIGIVWSLVSFRWKIEMPAIIQGSISIISKTGLGMAMFSLGLFMALQPKLIACGRSVAAFSMAVRFVVGPAVMAATSAAIGIRGVLLQVSIVQAALPEGIVPFVFAKEYNCHADILSTSVIFGLIIALPVTIIYYILLGL</sequence>
<protein>
    <submittedName>
        <fullName evidence="1">Uncharacterized protein</fullName>
    </submittedName>
</protein>
<gene>
    <name evidence="1" type="ORF">MRB53_017803</name>
</gene>
<organism evidence="1 2">
    <name type="scientific">Persea americana</name>
    <name type="common">Avocado</name>
    <dbReference type="NCBI Taxonomy" id="3435"/>
    <lineage>
        <taxon>Eukaryota</taxon>
        <taxon>Viridiplantae</taxon>
        <taxon>Streptophyta</taxon>
        <taxon>Embryophyta</taxon>
        <taxon>Tracheophyta</taxon>
        <taxon>Spermatophyta</taxon>
        <taxon>Magnoliopsida</taxon>
        <taxon>Magnoliidae</taxon>
        <taxon>Laurales</taxon>
        <taxon>Lauraceae</taxon>
        <taxon>Persea</taxon>
    </lineage>
</organism>
<keyword evidence="2" id="KW-1185">Reference proteome</keyword>
<proteinExistence type="predicted"/>
<name>A0ACC2M615_PERAE</name>
<dbReference type="Proteomes" id="UP001234297">
    <property type="component" value="Chromosome 5"/>
</dbReference>
<evidence type="ECO:0000313" key="2">
    <source>
        <dbReference type="Proteomes" id="UP001234297"/>
    </source>
</evidence>
<evidence type="ECO:0000313" key="1">
    <source>
        <dbReference type="EMBL" id="KAJ8641109.1"/>
    </source>
</evidence>